<evidence type="ECO:0000256" key="3">
    <source>
        <dbReference type="ARBA" id="ARBA00022695"/>
    </source>
</evidence>
<dbReference type="OrthoDB" id="9804983at2"/>
<dbReference type="GO" id="GO:0003677">
    <property type="term" value="F:DNA binding"/>
    <property type="evidence" value="ECO:0007669"/>
    <property type="project" value="InterPro"/>
</dbReference>
<evidence type="ECO:0000256" key="1">
    <source>
        <dbReference type="ARBA" id="ARBA00012417"/>
    </source>
</evidence>
<dbReference type="AlphaFoldDB" id="A0A495D483"/>
<proteinExistence type="inferred from homology"/>
<dbReference type="PANTHER" id="PTHR34388:SF1">
    <property type="entry name" value="DNA POLYMERASE III SUBUNIT DELTA"/>
    <property type="match status" value="1"/>
</dbReference>
<evidence type="ECO:0000313" key="8">
    <source>
        <dbReference type="EMBL" id="RKQ96725.1"/>
    </source>
</evidence>
<keyword evidence="3" id="KW-0548">Nucleotidyltransferase</keyword>
<dbReference type="InterPro" id="IPR005790">
    <property type="entry name" value="DNA_polIII_delta"/>
</dbReference>
<keyword evidence="4" id="KW-0235">DNA replication</keyword>
<comment type="catalytic activity">
    <reaction evidence="7">
        <text>DNA(n) + a 2'-deoxyribonucleoside 5'-triphosphate = DNA(n+1) + diphosphate</text>
        <dbReference type="Rhea" id="RHEA:22508"/>
        <dbReference type="Rhea" id="RHEA-COMP:17339"/>
        <dbReference type="Rhea" id="RHEA-COMP:17340"/>
        <dbReference type="ChEBI" id="CHEBI:33019"/>
        <dbReference type="ChEBI" id="CHEBI:61560"/>
        <dbReference type="ChEBI" id="CHEBI:173112"/>
        <dbReference type="EC" id="2.7.7.7"/>
    </reaction>
</comment>
<evidence type="ECO:0000256" key="4">
    <source>
        <dbReference type="ARBA" id="ARBA00022705"/>
    </source>
</evidence>
<comment type="similarity">
    <text evidence="6">Belongs to the DNA polymerase HolA subunit family.</text>
</comment>
<dbReference type="RefSeq" id="WP_121211287.1">
    <property type="nucleotide sequence ID" value="NZ_RBIM01000004.1"/>
</dbReference>
<dbReference type="Gene3D" id="1.20.272.10">
    <property type="match status" value="1"/>
</dbReference>
<dbReference type="GO" id="GO:0006261">
    <property type="term" value="P:DNA-templated DNA replication"/>
    <property type="evidence" value="ECO:0007669"/>
    <property type="project" value="TreeGrafter"/>
</dbReference>
<evidence type="ECO:0000256" key="6">
    <source>
        <dbReference type="ARBA" id="ARBA00034754"/>
    </source>
</evidence>
<name>A0A495D483_9PROT</name>
<dbReference type="EC" id="2.7.7.7" evidence="1"/>
<dbReference type="GO" id="GO:0009360">
    <property type="term" value="C:DNA polymerase III complex"/>
    <property type="evidence" value="ECO:0007669"/>
    <property type="project" value="TreeGrafter"/>
</dbReference>
<accession>A0A495D483</accession>
<dbReference type="PANTHER" id="PTHR34388">
    <property type="entry name" value="DNA POLYMERASE III SUBUNIT DELTA"/>
    <property type="match status" value="1"/>
</dbReference>
<dbReference type="Gene3D" id="1.10.8.60">
    <property type="match status" value="1"/>
</dbReference>
<evidence type="ECO:0000256" key="5">
    <source>
        <dbReference type="ARBA" id="ARBA00022932"/>
    </source>
</evidence>
<protein>
    <recommendedName>
        <fullName evidence="1">DNA-directed DNA polymerase</fullName>
        <ecNumber evidence="1">2.7.7.7</ecNumber>
    </recommendedName>
</protein>
<dbReference type="Gene3D" id="3.40.50.300">
    <property type="entry name" value="P-loop containing nucleotide triphosphate hydrolases"/>
    <property type="match status" value="1"/>
</dbReference>
<dbReference type="SUPFAM" id="SSF48019">
    <property type="entry name" value="post-AAA+ oligomerization domain-like"/>
    <property type="match status" value="1"/>
</dbReference>
<dbReference type="NCBIfam" id="TIGR01128">
    <property type="entry name" value="holA"/>
    <property type="match status" value="1"/>
</dbReference>
<evidence type="ECO:0000313" key="9">
    <source>
        <dbReference type="Proteomes" id="UP000273675"/>
    </source>
</evidence>
<gene>
    <name evidence="8" type="ORF">C7435_2059</name>
</gene>
<dbReference type="SUPFAM" id="SSF52540">
    <property type="entry name" value="P-loop containing nucleoside triphosphate hydrolases"/>
    <property type="match status" value="1"/>
</dbReference>
<keyword evidence="2" id="KW-0808">Transferase</keyword>
<dbReference type="InterPro" id="IPR008921">
    <property type="entry name" value="DNA_pol3_clamp-load_cplx_C"/>
</dbReference>
<comment type="caution">
    <text evidence="8">The sequence shown here is derived from an EMBL/GenBank/DDBJ whole genome shotgun (WGS) entry which is preliminary data.</text>
</comment>
<organism evidence="8 9">
    <name type="scientific">Maricaulis maris</name>
    <dbReference type="NCBI Taxonomy" id="74318"/>
    <lineage>
        <taxon>Bacteria</taxon>
        <taxon>Pseudomonadati</taxon>
        <taxon>Pseudomonadota</taxon>
        <taxon>Alphaproteobacteria</taxon>
        <taxon>Maricaulales</taxon>
        <taxon>Maricaulaceae</taxon>
        <taxon>Maricaulis</taxon>
    </lineage>
</organism>
<sequence length="350" mass="37601">MKASARDADARVSKPDPSIRAYLIYGPDRGLTHERAQTLVAAVLEDPNDPFALTQLTEEDLKSDPAGLADAMAAMSLTGSKRLVRVRLNGETGSGPIVELIKALEDGSLAAEAVLLVESGDLTPRGKLRKTFEPAKRAISIACYADNAHSLESLCEDMLKVEDLTLSRDARDLWMPRLEGDRALARGEIEKLILYKGLRTQRAEGEDDVTREDIEAIAADQGEAQLDAVLAPALLGLMEKADSAYHRSITAGGSAVGILRALQRRLDQLGAVHAAGGNDGAMARSGAPRFGPQADAFKRQLSLWRGRRLDHARQLAFDAERAVKRSGAPAEALVGDLLIRLARGAAQMGR</sequence>
<evidence type="ECO:0000256" key="2">
    <source>
        <dbReference type="ARBA" id="ARBA00022679"/>
    </source>
</evidence>
<dbReference type="EMBL" id="RBIM01000004">
    <property type="protein sequence ID" value="RKQ96725.1"/>
    <property type="molecule type" value="Genomic_DNA"/>
</dbReference>
<evidence type="ECO:0000256" key="7">
    <source>
        <dbReference type="ARBA" id="ARBA00049244"/>
    </source>
</evidence>
<keyword evidence="5" id="KW-0239">DNA-directed DNA polymerase</keyword>
<dbReference type="GO" id="GO:0003887">
    <property type="term" value="F:DNA-directed DNA polymerase activity"/>
    <property type="evidence" value="ECO:0007669"/>
    <property type="project" value="UniProtKB-KW"/>
</dbReference>
<dbReference type="InterPro" id="IPR027417">
    <property type="entry name" value="P-loop_NTPase"/>
</dbReference>
<reference evidence="8 9" key="1">
    <citation type="submission" date="2018-10" db="EMBL/GenBank/DDBJ databases">
        <title>Genomic Encyclopedia of Type Strains, Phase IV (KMG-IV): sequencing the most valuable type-strain genomes for metagenomic binning, comparative biology and taxonomic classification.</title>
        <authorList>
            <person name="Goeker M."/>
        </authorList>
    </citation>
    <scope>NUCLEOTIDE SEQUENCE [LARGE SCALE GENOMIC DNA]</scope>
    <source>
        <strain evidence="8 9">DSM 4734</strain>
    </source>
</reference>
<dbReference type="Proteomes" id="UP000273675">
    <property type="component" value="Unassembled WGS sequence"/>
</dbReference>